<comment type="similarity">
    <text evidence="6">Belongs to the NAD synthetase family.</text>
</comment>
<dbReference type="CDD" id="cd00553">
    <property type="entry name" value="NAD_synthase"/>
    <property type="match status" value="1"/>
</dbReference>
<evidence type="ECO:0000256" key="7">
    <source>
        <dbReference type="RuleBase" id="RU003812"/>
    </source>
</evidence>
<dbReference type="GO" id="GO:0009435">
    <property type="term" value="P:NAD+ biosynthetic process"/>
    <property type="evidence" value="ECO:0007669"/>
    <property type="project" value="UniProtKB-UniPathway"/>
</dbReference>
<gene>
    <name evidence="9" type="primary">nadE</name>
    <name evidence="9" type="ORF">DP065_00440</name>
</gene>
<accession>A0A2Z4NDS1</accession>
<evidence type="ECO:0000256" key="5">
    <source>
        <dbReference type="ARBA" id="ARBA00023027"/>
    </source>
</evidence>
<evidence type="ECO:0000256" key="1">
    <source>
        <dbReference type="ARBA" id="ARBA00004790"/>
    </source>
</evidence>
<dbReference type="AlphaFoldDB" id="A0A2Z4NDS1"/>
<evidence type="ECO:0000256" key="6">
    <source>
        <dbReference type="RuleBase" id="RU003811"/>
    </source>
</evidence>
<organism evidence="9 10">
    <name type="scientific">[Mycoplasma] anseris</name>
    <dbReference type="NCBI Taxonomy" id="92400"/>
    <lineage>
        <taxon>Bacteria</taxon>
        <taxon>Bacillati</taxon>
        <taxon>Mycoplasmatota</taxon>
        <taxon>Mycoplasmoidales</taxon>
        <taxon>Metamycoplasmataceae</taxon>
        <taxon>Metamycoplasma</taxon>
    </lineage>
</organism>
<dbReference type="GO" id="GO:0005737">
    <property type="term" value="C:cytoplasm"/>
    <property type="evidence" value="ECO:0007669"/>
    <property type="project" value="InterPro"/>
</dbReference>
<dbReference type="InterPro" id="IPR022310">
    <property type="entry name" value="NAD/GMP_synthase"/>
</dbReference>
<dbReference type="EMBL" id="CP030140">
    <property type="protein sequence ID" value="AWX69744.1"/>
    <property type="molecule type" value="Genomic_DNA"/>
</dbReference>
<dbReference type="NCBIfam" id="TIGR00552">
    <property type="entry name" value="nadE"/>
    <property type="match status" value="1"/>
</dbReference>
<feature type="domain" description="NAD/GMP synthase" evidence="8">
    <location>
        <begin position="24"/>
        <end position="247"/>
    </location>
</feature>
<evidence type="ECO:0000256" key="2">
    <source>
        <dbReference type="ARBA" id="ARBA00022598"/>
    </source>
</evidence>
<dbReference type="Proteomes" id="UP000250218">
    <property type="component" value="Chromosome"/>
</dbReference>
<dbReference type="InterPro" id="IPR014729">
    <property type="entry name" value="Rossmann-like_a/b/a_fold"/>
</dbReference>
<dbReference type="GO" id="GO:0003952">
    <property type="term" value="F:NAD+ synthase (glutamine-hydrolyzing) activity"/>
    <property type="evidence" value="ECO:0007669"/>
    <property type="project" value="InterPro"/>
</dbReference>
<dbReference type="EC" id="6.3.1.5" evidence="7"/>
<dbReference type="Pfam" id="PF02540">
    <property type="entry name" value="NAD_synthase"/>
    <property type="match status" value="1"/>
</dbReference>
<dbReference type="KEGG" id="mane:DP065_00440"/>
<evidence type="ECO:0000259" key="8">
    <source>
        <dbReference type="Pfam" id="PF02540"/>
    </source>
</evidence>
<evidence type="ECO:0000313" key="10">
    <source>
        <dbReference type="Proteomes" id="UP000250218"/>
    </source>
</evidence>
<dbReference type="GO" id="GO:0005524">
    <property type="term" value="F:ATP binding"/>
    <property type="evidence" value="ECO:0007669"/>
    <property type="project" value="UniProtKB-KW"/>
</dbReference>
<dbReference type="InterPro" id="IPR003694">
    <property type="entry name" value="NAD_synthase"/>
</dbReference>
<comment type="pathway">
    <text evidence="1">Cofactor biosynthesis; NAD(+) biosynthesis.</text>
</comment>
<comment type="catalytic activity">
    <reaction evidence="7">
        <text>deamido-NAD(+) + NH4(+) + ATP = AMP + diphosphate + NAD(+) + H(+)</text>
        <dbReference type="Rhea" id="RHEA:21188"/>
        <dbReference type="ChEBI" id="CHEBI:15378"/>
        <dbReference type="ChEBI" id="CHEBI:28938"/>
        <dbReference type="ChEBI" id="CHEBI:30616"/>
        <dbReference type="ChEBI" id="CHEBI:33019"/>
        <dbReference type="ChEBI" id="CHEBI:57540"/>
        <dbReference type="ChEBI" id="CHEBI:58437"/>
        <dbReference type="ChEBI" id="CHEBI:456215"/>
        <dbReference type="EC" id="6.3.1.5"/>
    </reaction>
</comment>
<name>A0A2Z4NDS1_9BACT</name>
<dbReference type="GO" id="GO:0008795">
    <property type="term" value="F:NAD+ synthase activity"/>
    <property type="evidence" value="ECO:0007669"/>
    <property type="project" value="UniProtKB-EC"/>
</dbReference>
<dbReference type="GO" id="GO:0004359">
    <property type="term" value="F:glutaminase activity"/>
    <property type="evidence" value="ECO:0007669"/>
    <property type="project" value="InterPro"/>
</dbReference>
<dbReference type="SUPFAM" id="SSF52402">
    <property type="entry name" value="Adenine nucleotide alpha hydrolases-like"/>
    <property type="match status" value="1"/>
</dbReference>
<keyword evidence="10" id="KW-1185">Reference proteome</keyword>
<dbReference type="RefSeq" id="WP_052169656.1">
    <property type="nucleotide sequence ID" value="NZ_CP030140.1"/>
</dbReference>
<sequence length="256" mass="29662">MLYEEEFKNKPLSKKSKKLYEILIKKIKTWLFQKVASANAKGIVLGISGGIDSTTLAFIANDVFKENAHFYYFKTANNNKIEDDIAIIEQSLKRKIIIIDLENEFNYLTKKLNLNNKMALANTKSRLYMTALYGFAQEKNALVLGTDNFNEYYLGYFTKYGDGGCDLLPFANIKKSDVYTIAKLINVPQEIINKRPSADLYENQFDEDELGFSYFEFEQYLIDENLISKSKKARIEELHHKTNHKRDLIPKGPKFK</sequence>
<proteinExistence type="inferred from homology"/>
<dbReference type="PANTHER" id="PTHR23090:SF9">
    <property type="entry name" value="GLUTAMINE-DEPENDENT NAD(+) SYNTHETASE"/>
    <property type="match status" value="1"/>
</dbReference>
<evidence type="ECO:0000256" key="3">
    <source>
        <dbReference type="ARBA" id="ARBA00022741"/>
    </source>
</evidence>
<keyword evidence="4 6" id="KW-0067">ATP-binding</keyword>
<dbReference type="UniPathway" id="UPA00253"/>
<keyword evidence="3 6" id="KW-0547">Nucleotide-binding</keyword>
<reference evidence="10" key="1">
    <citation type="submission" date="2018-06" db="EMBL/GenBank/DDBJ databases">
        <title>Complete genome sequences of Mycoplasma anatis, M. anseris and M. cloacale type strains.</title>
        <authorList>
            <person name="Grozner D."/>
            <person name="Forro B."/>
            <person name="Sulyok K.M."/>
            <person name="Marton S."/>
            <person name="Kreizinger Z."/>
            <person name="Banyai K."/>
            <person name="Gyuranecz M."/>
        </authorList>
    </citation>
    <scope>NUCLEOTIDE SEQUENCE [LARGE SCALE GENOMIC DNA]</scope>
    <source>
        <strain evidence="10">ATCC 49234</strain>
    </source>
</reference>
<dbReference type="Gene3D" id="3.40.50.620">
    <property type="entry name" value="HUPs"/>
    <property type="match status" value="1"/>
</dbReference>
<keyword evidence="5 6" id="KW-0520">NAD</keyword>
<dbReference type="PANTHER" id="PTHR23090">
    <property type="entry name" value="NH 3 /GLUTAMINE-DEPENDENT NAD + SYNTHETASE"/>
    <property type="match status" value="1"/>
</dbReference>
<protein>
    <recommendedName>
        <fullName evidence="7">NH(3)-dependent NAD(+) synthetase</fullName>
        <ecNumber evidence="7">6.3.1.5</ecNumber>
    </recommendedName>
</protein>
<keyword evidence="2 6" id="KW-0436">Ligase</keyword>
<evidence type="ECO:0000313" key="9">
    <source>
        <dbReference type="EMBL" id="AWX69744.1"/>
    </source>
</evidence>
<evidence type="ECO:0000256" key="4">
    <source>
        <dbReference type="ARBA" id="ARBA00022840"/>
    </source>
</evidence>